<dbReference type="EMBL" id="WEIY01000495">
    <property type="protein sequence ID" value="NXY08704.1"/>
    <property type="molecule type" value="Genomic_DNA"/>
</dbReference>
<reference evidence="7" key="1">
    <citation type="submission" date="2020-02" db="EMBL/GenBank/DDBJ databases">
        <title>Bird 10,000 Genomes (B10K) Project - Family phase.</title>
        <authorList>
            <person name="Zhang G."/>
        </authorList>
    </citation>
    <scope>NUCLEOTIDE SEQUENCE</scope>
    <source>
        <strain evidence="7">B10K-IZ-033-77</strain>
    </source>
</reference>
<evidence type="ECO:0000259" key="6">
    <source>
        <dbReference type="PROSITE" id="PS50923"/>
    </source>
</evidence>
<dbReference type="AlphaFoldDB" id="A0A852MXZ7"/>
<gene>
    <name evidence="7" type="primary">Apor</name>
    <name evidence="7" type="ORF">PTEMEL_R15328</name>
</gene>
<proteinExistence type="predicted"/>
<name>A0A852MXZ7_9PASS</name>
<dbReference type="InterPro" id="IPR051277">
    <property type="entry name" value="SEZ6_CSMD_C4BPB_Regulators"/>
</dbReference>
<feature type="disulfide bond" evidence="5">
    <location>
        <begin position="38"/>
        <end position="65"/>
    </location>
</feature>
<comment type="caution">
    <text evidence="5">Lacks conserved residue(s) required for the propagation of feature annotation.</text>
</comment>
<comment type="caution">
    <text evidence="7">The sequence shown here is derived from an EMBL/GenBank/DDBJ whole genome shotgun (WGS) entry which is preliminary data.</text>
</comment>
<dbReference type="InterPro" id="IPR000436">
    <property type="entry name" value="Sushi_SCR_CCP_dom"/>
</dbReference>
<evidence type="ECO:0000313" key="8">
    <source>
        <dbReference type="Proteomes" id="UP000603297"/>
    </source>
</evidence>
<protein>
    <submittedName>
        <fullName evidence="7">APOR protein</fullName>
    </submittedName>
</protein>
<dbReference type="PANTHER" id="PTHR45656">
    <property type="entry name" value="PROTEIN CBR-CLEC-78"/>
    <property type="match status" value="1"/>
</dbReference>
<evidence type="ECO:0000256" key="5">
    <source>
        <dbReference type="PROSITE-ProRule" id="PRU00302"/>
    </source>
</evidence>
<keyword evidence="1 5" id="KW-0768">Sushi</keyword>
<dbReference type="Pfam" id="PF00084">
    <property type="entry name" value="Sushi"/>
    <property type="match status" value="1"/>
</dbReference>
<dbReference type="FunFam" id="2.10.70.10:FF:000014">
    <property type="entry name" value="Membrane cofactor protein"/>
    <property type="match status" value="1"/>
</dbReference>
<feature type="domain" description="Sushi" evidence="6">
    <location>
        <begin position="9"/>
        <end position="67"/>
    </location>
</feature>
<feature type="non-terminal residue" evidence="7">
    <location>
        <position position="78"/>
    </location>
</feature>
<evidence type="ECO:0000256" key="1">
    <source>
        <dbReference type="ARBA" id="ARBA00022659"/>
    </source>
</evidence>
<evidence type="ECO:0000256" key="3">
    <source>
        <dbReference type="ARBA" id="ARBA00022737"/>
    </source>
</evidence>
<organism evidence="7 8">
    <name type="scientific">Pteruthius melanotis</name>
    <dbReference type="NCBI Taxonomy" id="357074"/>
    <lineage>
        <taxon>Eukaryota</taxon>
        <taxon>Metazoa</taxon>
        <taxon>Chordata</taxon>
        <taxon>Craniata</taxon>
        <taxon>Vertebrata</taxon>
        <taxon>Euteleostomi</taxon>
        <taxon>Archelosauria</taxon>
        <taxon>Archosauria</taxon>
        <taxon>Dinosauria</taxon>
        <taxon>Saurischia</taxon>
        <taxon>Theropoda</taxon>
        <taxon>Coelurosauria</taxon>
        <taxon>Aves</taxon>
        <taxon>Neognathae</taxon>
        <taxon>Neoaves</taxon>
        <taxon>Telluraves</taxon>
        <taxon>Australaves</taxon>
        <taxon>Passeriformes</taxon>
        <taxon>Sylvioidea</taxon>
        <taxon>Timaliidae</taxon>
        <taxon>Pteruthius</taxon>
    </lineage>
</organism>
<dbReference type="OrthoDB" id="5804959at2759"/>
<dbReference type="Proteomes" id="UP000603297">
    <property type="component" value="Unassembled WGS sequence"/>
</dbReference>
<dbReference type="Gene3D" id="2.10.70.10">
    <property type="entry name" value="Complement Module, domain 1"/>
    <property type="match status" value="1"/>
</dbReference>
<evidence type="ECO:0000256" key="4">
    <source>
        <dbReference type="ARBA" id="ARBA00023157"/>
    </source>
</evidence>
<dbReference type="SMART" id="SM00032">
    <property type="entry name" value="CCP"/>
    <property type="match status" value="1"/>
</dbReference>
<keyword evidence="8" id="KW-1185">Reference proteome</keyword>
<dbReference type="PROSITE" id="PS50923">
    <property type="entry name" value="SUSHI"/>
    <property type="match status" value="1"/>
</dbReference>
<sequence length="78" mass="8284">TFPFPFPAALCPSPRVQNGRVSPGRSYYRTWDTVTFTCSPGYALQGPRSSTCGADSRWNPALPQCKKGECPGGVSSAG</sequence>
<dbReference type="SUPFAM" id="SSF57535">
    <property type="entry name" value="Complement control module/SCR domain"/>
    <property type="match status" value="1"/>
</dbReference>
<evidence type="ECO:0000256" key="2">
    <source>
        <dbReference type="ARBA" id="ARBA00022729"/>
    </source>
</evidence>
<keyword evidence="2" id="KW-0732">Signal</keyword>
<keyword evidence="4 5" id="KW-1015">Disulfide bond</keyword>
<dbReference type="CDD" id="cd00033">
    <property type="entry name" value="CCP"/>
    <property type="match status" value="1"/>
</dbReference>
<dbReference type="PANTHER" id="PTHR45656:SF4">
    <property type="entry name" value="PROTEIN CBR-CLEC-78"/>
    <property type="match status" value="1"/>
</dbReference>
<keyword evidence="3" id="KW-0677">Repeat</keyword>
<accession>A0A852MXZ7</accession>
<evidence type="ECO:0000313" key="7">
    <source>
        <dbReference type="EMBL" id="NXY08704.1"/>
    </source>
</evidence>
<feature type="non-terminal residue" evidence="7">
    <location>
        <position position="1"/>
    </location>
</feature>
<dbReference type="InterPro" id="IPR035976">
    <property type="entry name" value="Sushi/SCR/CCP_sf"/>
</dbReference>